<dbReference type="InterPro" id="IPR026302">
    <property type="entry name" value="NEDD4-bd_p2"/>
</dbReference>
<name>A0ABZ0JUB4_9GAMM</name>
<dbReference type="EMBL" id="CP136522">
    <property type="protein sequence ID" value="WOT03872.1"/>
    <property type="molecule type" value="Genomic_DNA"/>
</dbReference>
<dbReference type="Gene3D" id="3.40.50.300">
    <property type="entry name" value="P-loop containing nucleotide triphosphate hydrolases"/>
    <property type="match status" value="1"/>
</dbReference>
<protein>
    <submittedName>
        <fullName evidence="1">AAA family ATPase</fullName>
    </submittedName>
</protein>
<evidence type="ECO:0000313" key="2">
    <source>
        <dbReference type="Proteomes" id="UP001529491"/>
    </source>
</evidence>
<proteinExistence type="predicted"/>
<keyword evidence="2" id="KW-1185">Reference proteome</keyword>
<reference evidence="1 2" key="1">
    <citation type="submission" date="2023-10" db="EMBL/GenBank/DDBJ databases">
        <title>Complete genome sequence of Shewanella sp. DAU334.</title>
        <authorList>
            <person name="Lee Y.-S."/>
            <person name="Jeong H.-R."/>
            <person name="Hwang E.-J."/>
            <person name="Choi Y.-L."/>
            <person name="Kim G.-D."/>
        </authorList>
    </citation>
    <scope>NUCLEOTIDE SEQUENCE [LARGE SCALE GENOMIC DNA]</scope>
    <source>
        <strain evidence="1 2">DAU334</strain>
    </source>
</reference>
<dbReference type="InterPro" id="IPR027417">
    <property type="entry name" value="P-loop_NTPase"/>
</dbReference>
<evidence type="ECO:0000313" key="1">
    <source>
        <dbReference type="EMBL" id="WOT03872.1"/>
    </source>
</evidence>
<dbReference type="PANTHER" id="PTHR13308:SF40">
    <property type="entry name" value="NEDD4-BINDING PROTEIN 2-LIKE 1"/>
    <property type="match status" value="1"/>
</dbReference>
<dbReference type="Pfam" id="PF13671">
    <property type="entry name" value="AAA_33"/>
    <property type="match status" value="1"/>
</dbReference>
<organism evidence="1 2">
    <name type="scientific">Shewanella youngdeokensis</name>
    <dbReference type="NCBI Taxonomy" id="2999068"/>
    <lineage>
        <taxon>Bacteria</taxon>
        <taxon>Pseudomonadati</taxon>
        <taxon>Pseudomonadota</taxon>
        <taxon>Gammaproteobacteria</taxon>
        <taxon>Alteromonadales</taxon>
        <taxon>Shewanellaceae</taxon>
        <taxon>Shewanella</taxon>
    </lineage>
</organism>
<gene>
    <name evidence="1" type="ORF">RGE70_10995</name>
</gene>
<accession>A0ABZ0JUB4</accession>
<dbReference type="PANTHER" id="PTHR13308">
    <property type="entry name" value="NEDD4-BINDING PROTEIN 2-LIKE 1"/>
    <property type="match status" value="1"/>
</dbReference>
<dbReference type="SUPFAM" id="SSF52540">
    <property type="entry name" value="P-loop containing nucleoside triphosphate hydrolases"/>
    <property type="match status" value="1"/>
</dbReference>
<dbReference type="RefSeq" id="WP_310471496.1">
    <property type="nucleotide sequence ID" value="NZ_CP136522.1"/>
</dbReference>
<dbReference type="Proteomes" id="UP001529491">
    <property type="component" value="Chromosome"/>
</dbReference>
<sequence length="159" mass="18012">MFEVMNEDKVAIIMRGLPGSGKSYWVSQYLDTHVKNVGLEQAKAEVKVFSTDQFFVNNGIYTFNAALLSKYHQMNLTAFIEAMSDGVRFVICDNTNIALWEFAAYRAAAKALGYKVIIKQVGIPSNFAHQQLCANRNRHRVTLNSIKRMATLFETIDHI</sequence>